<dbReference type="PANTHER" id="PTHR34220:SF7">
    <property type="entry name" value="SENSOR HISTIDINE KINASE YPDA"/>
    <property type="match status" value="1"/>
</dbReference>
<keyword evidence="5" id="KW-1185">Reference proteome</keyword>
<evidence type="ECO:0000313" key="4">
    <source>
        <dbReference type="EMBL" id="GCC52426.1"/>
    </source>
</evidence>
<accession>A0A401UBZ4</accession>
<comment type="caution">
    <text evidence="4">The sequence shown here is derived from an EMBL/GenBank/DDBJ whole genome shotgun (WGS) entry which is preliminary data.</text>
</comment>
<dbReference type="GO" id="GO:0000155">
    <property type="term" value="F:phosphorelay sensor kinase activity"/>
    <property type="evidence" value="ECO:0007669"/>
    <property type="project" value="InterPro"/>
</dbReference>
<evidence type="ECO:0000256" key="1">
    <source>
        <dbReference type="SAM" id="Coils"/>
    </source>
</evidence>
<proteinExistence type="predicted"/>
<feature type="coiled-coil region" evidence="1">
    <location>
        <begin position="142"/>
        <end position="228"/>
    </location>
</feature>
<keyword evidence="2" id="KW-1133">Transmembrane helix</keyword>
<keyword evidence="2" id="KW-0812">Transmembrane</keyword>
<keyword evidence="4" id="KW-0418">Kinase</keyword>
<feature type="transmembrane region" description="Helical" evidence="2">
    <location>
        <begin position="9"/>
        <end position="30"/>
    </location>
</feature>
<dbReference type="Pfam" id="PF06580">
    <property type="entry name" value="His_kinase"/>
    <property type="match status" value="1"/>
</dbReference>
<dbReference type="PANTHER" id="PTHR34220">
    <property type="entry name" value="SENSOR HISTIDINE KINASE YPDA"/>
    <property type="match status" value="1"/>
</dbReference>
<dbReference type="EMBL" id="BHXQ01000005">
    <property type="protein sequence ID" value="GCC52426.1"/>
    <property type="molecule type" value="Genomic_DNA"/>
</dbReference>
<feature type="transmembrane region" description="Helical" evidence="2">
    <location>
        <begin position="45"/>
        <end position="64"/>
    </location>
</feature>
<dbReference type="OrthoDB" id="1157482at2"/>
<keyword evidence="1" id="KW-0175">Coiled coil</keyword>
<gene>
    <name evidence="4" type="ORF">SanaruYs_26630</name>
</gene>
<evidence type="ECO:0000313" key="5">
    <source>
        <dbReference type="Proteomes" id="UP000288227"/>
    </source>
</evidence>
<evidence type="ECO:0000256" key="2">
    <source>
        <dbReference type="SAM" id="Phobius"/>
    </source>
</evidence>
<sequence length="353" mass="41080">MTHIFVHSIIFRICSAPLFGVLIYLLILLINNTLSAAEEIFNNQELYVCILLSYISFESMRGVIRLLEYKSTPGVSFQKRLFIQLILSLGLSVSLVGFVIAAYFHFIIGFSIAVRELYVFLLIFGTTGLLYNLLYFSHYYLLRENRQRLEEEQKIREKVEADFSSFKNEINPDLLYESLENLILTLHYNAEEAEEQIDYLASIYRYGLVNRQKELVSLEEELQIANNLIALLNVPHQGSIGLYTEIKNLNEIYLIPGSLLVTIDTVVRNTLLSKRSPLQFHLYSEDDDYIVLQHNMNDRLLQHQESLQAFSRLQRSYTFYSEKSFVQVKAGLENYIKFPLVYIAKEKEITETT</sequence>
<keyword evidence="2" id="KW-0472">Membrane</keyword>
<dbReference type="GO" id="GO:0016020">
    <property type="term" value="C:membrane"/>
    <property type="evidence" value="ECO:0007669"/>
    <property type="project" value="InterPro"/>
</dbReference>
<dbReference type="AlphaFoldDB" id="A0A401UBZ4"/>
<organism evidence="4 5">
    <name type="scientific">Chryseotalea sanaruensis</name>
    <dbReference type="NCBI Taxonomy" id="2482724"/>
    <lineage>
        <taxon>Bacteria</taxon>
        <taxon>Pseudomonadati</taxon>
        <taxon>Bacteroidota</taxon>
        <taxon>Cytophagia</taxon>
        <taxon>Cytophagales</taxon>
        <taxon>Chryseotaleaceae</taxon>
        <taxon>Chryseotalea</taxon>
    </lineage>
</organism>
<dbReference type="InterPro" id="IPR050640">
    <property type="entry name" value="Bact_2-comp_sensor_kinase"/>
</dbReference>
<evidence type="ECO:0000259" key="3">
    <source>
        <dbReference type="Pfam" id="PF06580"/>
    </source>
</evidence>
<feature type="domain" description="Signal transduction histidine kinase internal region" evidence="3">
    <location>
        <begin position="163"/>
        <end position="234"/>
    </location>
</feature>
<dbReference type="Proteomes" id="UP000288227">
    <property type="component" value="Unassembled WGS sequence"/>
</dbReference>
<keyword evidence="4" id="KW-0808">Transferase</keyword>
<feature type="transmembrane region" description="Helical" evidence="2">
    <location>
        <begin position="85"/>
        <end position="112"/>
    </location>
</feature>
<dbReference type="InterPro" id="IPR010559">
    <property type="entry name" value="Sig_transdc_His_kin_internal"/>
</dbReference>
<feature type="transmembrane region" description="Helical" evidence="2">
    <location>
        <begin position="118"/>
        <end position="142"/>
    </location>
</feature>
<dbReference type="RefSeq" id="WP_127123085.1">
    <property type="nucleotide sequence ID" value="NZ_BHXQ01000005.1"/>
</dbReference>
<reference evidence="4 5" key="1">
    <citation type="submission" date="2018-11" db="EMBL/GenBank/DDBJ databases">
        <title>Chryseotalea sanarue gen. nov., sp., nov., a member of the family Cytophagaceae, isolated from a brackish lake in Hamamatsu Japan.</title>
        <authorList>
            <person name="Maejima Y."/>
            <person name="Iino T."/>
            <person name="Muraguchi Y."/>
            <person name="Fukuda K."/>
            <person name="Ohkuma M."/>
            <person name="Moriuchi R."/>
            <person name="Dohra H."/>
            <person name="Kimbara K."/>
            <person name="Shintani M."/>
        </authorList>
    </citation>
    <scope>NUCLEOTIDE SEQUENCE [LARGE SCALE GENOMIC DNA]</scope>
    <source>
        <strain evidence="4 5">Ys</strain>
    </source>
</reference>
<protein>
    <submittedName>
        <fullName evidence="4">Histidine kinase</fullName>
    </submittedName>
</protein>
<name>A0A401UBZ4_9BACT</name>